<accession>A0A2M9ZMA7</accession>
<evidence type="ECO:0008006" key="5">
    <source>
        <dbReference type="Google" id="ProtNLM"/>
    </source>
</evidence>
<evidence type="ECO:0000313" key="3">
    <source>
        <dbReference type="Proteomes" id="UP000231962"/>
    </source>
</evidence>
<dbReference type="EMBL" id="NPDY01000021">
    <property type="protein sequence ID" value="PJZ68509.1"/>
    <property type="molecule type" value="Genomic_DNA"/>
</dbReference>
<comment type="caution">
    <text evidence="2">The sequence shown here is derived from an EMBL/GenBank/DDBJ whole genome shotgun (WGS) entry which is preliminary data.</text>
</comment>
<dbReference type="Proteomes" id="UP000231990">
    <property type="component" value="Unassembled WGS sequence"/>
</dbReference>
<keyword evidence="3" id="KW-1185">Reference proteome</keyword>
<name>A0A2M9ZMA7_9LEPT</name>
<reference evidence="3 4" key="1">
    <citation type="submission" date="2017-07" db="EMBL/GenBank/DDBJ databases">
        <title>Leptospira spp. isolated from tropical soils.</title>
        <authorList>
            <person name="Thibeaux R."/>
            <person name="Iraola G."/>
            <person name="Ferres I."/>
            <person name="Bierque E."/>
            <person name="Girault D."/>
            <person name="Soupe-Gilbert M.-E."/>
            <person name="Picardeau M."/>
            <person name="Goarant C."/>
        </authorList>
    </citation>
    <scope>NUCLEOTIDE SEQUENCE [LARGE SCALE GENOMIC DNA]</scope>
    <source>
        <strain evidence="2 4">FH1-B-B1</strain>
        <strain evidence="1 3">FH1-B-C1</strain>
    </source>
</reference>
<organism evidence="2 4">
    <name type="scientific">Leptospira perolatii</name>
    <dbReference type="NCBI Taxonomy" id="2023191"/>
    <lineage>
        <taxon>Bacteria</taxon>
        <taxon>Pseudomonadati</taxon>
        <taxon>Spirochaetota</taxon>
        <taxon>Spirochaetia</taxon>
        <taxon>Leptospirales</taxon>
        <taxon>Leptospiraceae</taxon>
        <taxon>Leptospira</taxon>
    </lineage>
</organism>
<evidence type="ECO:0000313" key="2">
    <source>
        <dbReference type="EMBL" id="PJZ73206.1"/>
    </source>
</evidence>
<proteinExistence type="predicted"/>
<dbReference type="OrthoDB" id="339915at2"/>
<dbReference type="Proteomes" id="UP000231962">
    <property type="component" value="Unassembled WGS sequence"/>
</dbReference>
<evidence type="ECO:0000313" key="1">
    <source>
        <dbReference type="EMBL" id="PJZ68509.1"/>
    </source>
</evidence>
<dbReference type="RefSeq" id="WP_100715057.1">
    <property type="nucleotide sequence ID" value="NZ_NPDY01000021.1"/>
</dbReference>
<dbReference type="AlphaFoldDB" id="A0A2M9ZMA7"/>
<dbReference type="EMBL" id="NPDZ01000005">
    <property type="protein sequence ID" value="PJZ73206.1"/>
    <property type="molecule type" value="Genomic_DNA"/>
</dbReference>
<protein>
    <recommendedName>
        <fullName evidence="5">Lipoprotein</fullName>
    </recommendedName>
</protein>
<dbReference type="PROSITE" id="PS51257">
    <property type="entry name" value="PROKAR_LIPOPROTEIN"/>
    <property type="match status" value="1"/>
</dbReference>
<sequence>MYSFIRIFLLVVFGLGIFGSCSGIPLQLAITDSKPLPKLVRTGDKTVVILPTLSVSTLAGTAKEIDDTFDRIQQNYTTVKKTPNVLRSELIADPVKKLALAKLYNQVWTKENQDWQTVGPALDALFSQTHNVQHLESGKDAKILAFNYSDWKDLKPKDPTGIEKEIRELKLNSDIVILPAVALYDPYYKNITLLLLLFPYWSNSVLDQYRMTFYVFDTKNGKSLRSVRILFGVGGSDSRQEQLEGILRNVLEN</sequence>
<evidence type="ECO:0000313" key="4">
    <source>
        <dbReference type="Proteomes" id="UP000231990"/>
    </source>
</evidence>
<gene>
    <name evidence="1" type="ORF">CH360_15955</name>
    <name evidence="2" type="ORF">CH373_09455</name>
</gene>